<keyword evidence="1" id="KW-1133">Transmembrane helix</keyword>
<feature type="non-terminal residue" evidence="2">
    <location>
        <position position="103"/>
    </location>
</feature>
<protein>
    <submittedName>
        <fullName evidence="2">Uncharacterized protein</fullName>
    </submittedName>
</protein>
<evidence type="ECO:0000313" key="3">
    <source>
        <dbReference type="Proteomes" id="UP000276834"/>
    </source>
</evidence>
<sequence length="103" mass="11044">MARWVSGRGLLALQALHHSPYVIQGHPPALILLAAAVIPITLWLVECQCPCQHHDIPFGHLIGAINTRLEAFWGLTESQDAAQGVPRLVPSSQDAQGTSIPAP</sequence>
<comment type="caution">
    <text evidence="2">The sequence shown here is derived from an EMBL/GenBank/DDBJ whole genome shotgun (WGS) entry which is preliminary data.</text>
</comment>
<reference evidence="2 3" key="1">
    <citation type="journal article" date="2018" name="Proc. R. Soc. B">
        <title>A non-coding region near Follistatin controls head colour polymorphism in the Gouldian finch.</title>
        <authorList>
            <person name="Toomey M.B."/>
            <person name="Marques C.I."/>
            <person name="Andrade P."/>
            <person name="Araujo P.M."/>
            <person name="Sabatino S."/>
            <person name="Gazda M.A."/>
            <person name="Afonso S."/>
            <person name="Lopes R.J."/>
            <person name="Corbo J.C."/>
            <person name="Carneiro M."/>
        </authorList>
    </citation>
    <scope>NUCLEOTIDE SEQUENCE [LARGE SCALE GENOMIC DNA]</scope>
    <source>
        <strain evidence="2">Red01</strain>
        <tissue evidence="2">Muscle</tissue>
    </source>
</reference>
<feature type="transmembrane region" description="Helical" evidence="1">
    <location>
        <begin position="21"/>
        <end position="45"/>
    </location>
</feature>
<organism evidence="2 3">
    <name type="scientific">Chloebia gouldiae</name>
    <name type="common">Gouldian finch</name>
    <name type="synonym">Erythrura gouldiae</name>
    <dbReference type="NCBI Taxonomy" id="44316"/>
    <lineage>
        <taxon>Eukaryota</taxon>
        <taxon>Metazoa</taxon>
        <taxon>Chordata</taxon>
        <taxon>Craniata</taxon>
        <taxon>Vertebrata</taxon>
        <taxon>Euteleostomi</taxon>
        <taxon>Archelosauria</taxon>
        <taxon>Archosauria</taxon>
        <taxon>Dinosauria</taxon>
        <taxon>Saurischia</taxon>
        <taxon>Theropoda</taxon>
        <taxon>Coelurosauria</taxon>
        <taxon>Aves</taxon>
        <taxon>Neognathae</taxon>
        <taxon>Neoaves</taxon>
        <taxon>Telluraves</taxon>
        <taxon>Australaves</taxon>
        <taxon>Passeriformes</taxon>
        <taxon>Passeroidea</taxon>
        <taxon>Passeridae</taxon>
        <taxon>Chloebia</taxon>
    </lineage>
</organism>
<dbReference type="AlphaFoldDB" id="A0A3L8S5A0"/>
<keyword evidence="1" id="KW-0472">Membrane</keyword>
<dbReference type="Proteomes" id="UP000276834">
    <property type="component" value="Unassembled WGS sequence"/>
</dbReference>
<proteinExistence type="predicted"/>
<dbReference type="EMBL" id="QUSF01000061">
    <property type="protein sequence ID" value="RLV97162.1"/>
    <property type="molecule type" value="Genomic_DNA"/>
</dbReference>
<evidence type="ECO:0000313" key="2">
    <source>
        <dbReference type="EMBL" id="RLV97162.1"/>
    </source>
</evidence>
<keyword evidence="1" id="KW-0812">Transmembrane</keyword>
<accession>A0A3L8S5A0</accession>
<keyword evidence="3" id="KW-1185">Reference proteome</keyword>
<evidence type="ECO:0000256" key="1">
    <source>
        <dbReference type="SAM" id="Phobius"/>
    </source>
</evidence>
<gene>
    <name evidence="2" type="ORF">DV515_00012012</name>
</gene>
<name>A0A3L8S5A0_CHLGU</name>